<evidence type="ECO:0000256" key="4">
    <source>
        <dbReference type="ARBA" id="ARBA00022525"/>
    </source>
</evidence>
<dbReference type="VEuPathDB" id="FungiDB:Malapachy_0238"/>
<dbReference type="EC" id="3.1.1.3" evidence="3"/>
<dbReference type="PANTHER" id="PTHR34853">
    <property type="match status" value="1"/>
</dbReference>
<sequence>MKSTYAPELPISGWYMGGTPANLTSMILLLNKSLFSAFVLGGITGIVDTYPQASDLFDKVATKEGQKALSFARTNCLLDDLVTYPFQDVFSEKYSSLGEAFLTHPDVKPILNSLTMGYDKKYTPDAPILMVHGKADEISPYDSAKKSAQDWCNNGADVEFHTYDTDLSAHFITQITATAKSYVWLTDRLDGKPANSGCKFTSSQDVILDPNALGPGLQNILDILTGLAGDQIGPGDAVLAQKIRNGN</sequence>
<evidence type="ECO:0000313" key="12">
    <source>
        <dbReference type="EMBL" id="KOS13472.1"/>
    </source>
</evidence>
<keyword evidence="8" id="KW-0443">Lipid metabolism</keyword>
<dbReference type="GeneID" id="28726643"/>
<dbReference type="Proteomes" id="UP000037751">
    <property type="component" value="Unassembled WGS sequence"/>
</dbReference>
<evidence type="ECO:0000256" key="9">
    <source>
        <dbReference type="ARBA" id="ARBA00043986"/>
    </source>
</evidence>
<evidence type="ECO:0000256" key="2">
    <source>
        <dbReference type="ARBA" id="ARBA00004613"/>
    </source>
</evidence>
<evidence type="ECO:0000256" key="6">
    <source>
        <dbReference type="ARBA" id="ARBA00022963"/>
    </source>
</evidence>
<dbReference type="InterPro" id="IPR005152">
    <property type="entry name" value="Lipase_secreted"/>
</dbReference>
<dbReference type="SUPFAM" id="SSF53474">
    <property type="entry name" value="alpha/beta-Hydrolases"/>
    <property type="match status" value="1"/>
</dbReference>
<organism evidence="12 13">
    <name type="scientific">Malassezia pachydermatis</name>
    <dbReference type="NCBI Taxonomy" id="77020"/>
    <lineage>
        <taxon>Eukaryota</taxon>
        <taxon>Fungi</taxon>
        <taxon>Dikarya</taxon>
        <taxon>Basidiomycota</taxon>
        <taxon>Ustilaginomycotina</taxon>
        <taxon>Malasseziomycetes</taxon>
        <taxon>Malasseziales</taxon>
        <taxon>Malasseziaceae</taxon>
        <taxon>Malassezia</taxon>
    </lineage>
</organism>
<dbReference type="OrthoDB" id="2373480at2759"/>
<evidence type="ECO:0000256" key="3">
    <source>
        <dbReference type="ARBA" id="ARBA00013279"/>
    </source>
</evidence>
<evidence type="ECO:0000256" key="11">
    <source>
        <dbReference type="ARBA" id="ARBA00048461"/>
    </source>
</evidence>
<dbReference type="Pfam" id="PF03583">
    <property type="entry name" value="LIP"/>
    <property type="match status" value="1"/>
</dbReference>
<dbReference type="EMBL" id="LGAV01000006">
    <property type="protein sequence ID" value="KOS13472.1"/>
    <property type="molecule type" value="Genomic_DNA"/>
</dbReference>
<comment type="catalytic activity">
    <reaction evidence="11">
        <text>a monoacylglycerol + H2O = glycerol + a fatty acid + H(+)</text>
        <dbReference type="Rhea" id="RHEA:15245"/>
        <dbReference type="ChEBI" id="CHEBI:15377"/>
        <dbReference type="ChEBI" id="CHEBI:15378"/>
        <dbReference type="ChEBI" id="CHEBI:17408"/>
        <dbReference type="ChEBI" id="CHEBI:17754"/>
        <dbReference type="ChEBI" id="CHEBI:28868"/>
    </reaction>
</comment>
<evidence type="ECO:0000313" key="13">
    <source>
        <dbReference type="Proteomes" id="UP000037751"/>
    </source>
</evidence>
<dbReference type="PANTHER" id="PTHR34853:SF1">
    <property type="entry name" value="LIPASE 5"/>
    <property type="match status" value="1"/>
</dbReference>
<evidence type="ECO:0000256" key="5">
    <source>
        <dbReference type="ARBA" id="ARBA00022801"/>
    </source>
</evidence>
<comment type="caution">
    <text evidence="12">The sequence shown here is derived from an EMBL/GenBank/DDBJ whole genome shotgun (WGS) entry which is preliminary data.</text>
</comment>
<comment type="catalytic activity">
    <reaction evidence="1">
        <text>a triacylglycerol + H2O = a diacylglycerol + a fatty acid + H(+)</text>
        <dbReference type="Rhea" id="RHEA:12044"/>
        <dbReference type="ChEBI" id="CHEBI:15377"/>
        <dbReference type="ChEBI" id="CHEBI:15378"/>
        <dbReference type="ChEBI" id="CHEBI:17855"/>
        <dbReference type="ChEBI" id="CHEBI:18035"/>
        <dbReference type="ChEBI" id="CHEBI:28868"/>
        <dbReference type="EC" id="3.1.1.3"/>
    </reaction>
</comment>
<keyword evidence="4" id="KW-0964">Secreted</keyword>
<evidence type="ECO:0000256" key="8">
    <source>
        <dbReference type="ARBA" id="ARBA00023098"/>
    </source>
</evidence>
<evidence type="ECO:0000256" key="7">
    <source>
        <dbReference type="ARBA" id="ARBA00023026"/>
    </source>
</evidence>
<dbReference type="GO" id="GO:0004806">
    <property type="term" value="F:triacylglycerol lipase activity"/>
    <property type="evidence" value="ECO:0007669"/>
    <property type="project" value="UniProtKB-EC"/>
</dbReference>
<keyword evidence="5" id="KW-0378">Hydrolase</keyword>
<keyword evidence="7" id="KW-0843">Virulence</keyword>
<evidence type="ECO:0000256" key="1">
    <source>
        <dbReference type="ARBA" id="ARBA00001024"/>
    </source>
</evidence>
<keyword evidence="13" id="KW-1185">Reference proteome</keyword>
<comment type="subcellular location">
    <subcellularLocation>
        <location evidence="2">Secreted</location>
    </subcellularLocation>
</comment>
<name>A0A0N0RS25_9BASI</name>
<dbReference type="Gene3D" id="1.10.260.130">
    <property type="match status" value="1"/>
</dbReference>
<comment type="catalytic activity">
    <reaction evidence="10">
        <text>a diacylglycerol + H2O = a monoacylglycerol + a fatty acid + H(+)</text>
        <dbReference type="Rhea" id="RHEA:32731"/>
        <dbReference type="ChEBI" id="CHEBI:15377"/>
        <dbReference type="ChEBI" id="CHEBI:15378"/>
        <dbReference type="ChEBI" id="CHEBI:17408"/>
        <dbReference type="ChEBI" id="CHEBI:18035"/>
        <dbReference type="ChEBI" id="CHEBI:28868"/>
    </reaction>
</comment>
<dbReference type="GO" id="GO:0016042">
    <property type="term" value="P:lipid catabolic process"/>
    <property type="evidence" value="ECO:0007669"/>
    <property type="project" value="UniProtKB-KW"/>
</dbReference>
<comment type="similarity">
    <text evidence="9">Belongs to the AB hydrolase superfamily. Lipase family. Class Lip subfamily.</text>
</comment>
<proteinExistence type="inferred from homology"/>
<protein>
    <recommendedName>
        <fullName evidence="3">triacylglycerol lipase</fullName>
        <ecNumber evidence="3">3.1.1.3</ecNumber>
    </recommendedName>
</protein>
<dbReference type="RefSeq" id="XP_017991104.1">
    <property type="nucleotide sequence ID" value="XM_018134768.1"/>
</dbReference>
<dbReference type="AlphaFoldDB" id="A0A0N0RS25"/>
<reference evidence="12 13" key="1">
    <citation type="submission" date="2015-07" db="EMBL/GenBank/DDBJ databases">
        <title>Draft Genome Sequence of Malassezia furfur CBS1878 and Malassezia pachydermatis CBS1879.</title>
        <authorList>
            <person name="Triana S."/>
            <person name="Ohm R."/>
            <person name="Gonzalez A."/>
            <person name="DeCock H."/>
            <person name="Restrepo S."/>
            <person name="Celis A."/>
        </authorList>
    </citation>
    <scope>NUCLEOTIDE SEQUENCE [LARGE SCALE GENOMIC DNA]</scope>
    <source>
        <strain evidence="12 13">CBS 1879</strain>
    </source>
</reference>
<evidence type="ECO:0000256" key="10">
    <source>
        <dbReference type="ARBA" id="ARBA00047591"/>
    </source>
</evidence>
<dbReference type="GO" id="GO:0005576">
    <property type="term" value="C:extracellular region"/>
    <property type="evidence" value="ECO:0007669"/>
    <property type="project" value="UniProtKB-SubCell"/>
</dbReference>
<dbReference type="InterPro" id="IPR029058">
    <property type="entry name" value="AB_hydrolase_fold"/>
</dbReference>
<gene>
    <name evidence="12" type="ORF">Malapachy_0238</name>
</gene>
<accession>A0A0N0RS25</accession>
<keyword evidence="6" id="KW-0442">Lipid degradation</keyword>